<keyword evidence="1" id="KW-0812">Transmembrane</keyword>
<feature type="transmembrane region" description="Helical" evidence="1">
    <location>
        <begin position="73"/>
        <end position="94"/>
    </location>
</feature>
<feature type="domain" description="DUF4042" evidence="2">
    <location>
        <begin position="20"/>
        <end position="80"/>
    </location>
</feature>
<evidence type="ECO:0000259" key="2">
    <source>
        <dbReference type="Pfam" id="PF13251"/>
    </source>
</evidence>
<dbReference type="InterPro" id="IPR025283">
    <property type="entry name" value="DUF4042"/>
</dbReference>
<protein>
    <recommendedName>
        <fullName evidence="2">DUF4042 domain-containing protein</fullName>
    </recommendedName>
</protein>
<evidence type="ECO:0000313" key="4">
    <source>
        <dbReference type="Proteomes" id="UP001157418"/>
    </source>
</evidence>
<evidence type="ECO:0000256" key="1">
    <source>
        <dbReference type="SAM" id="Phobius"/>
    </source>
</evidence>
<name>A0AAU9LYY2_9ASTR</name>
<dbReference type="AlphaFoldDB" id="A0AAU9LYY2"/>
<comment type="caution">
    <text evidence="3">The sequence shown here is derived from an EMBL/GenBank/DDBJ whole genome shotgun (WGS) entry which is preliminary data.</text>
</comment>
<dbReference type="PANTHER" id="PTHR13366:SF0">
    <property type="entry name" value="HEAT REPEAT-CONTAINING PROTEIN 6"/>
    <property type="match status" value="1"/>
</dbReference>
<evidence type="ECO:0000313" key="3">
    <source>
        <dbReference type="EMBL" id="CAH1420036.1"/>
    </source>
</evidence>
<dbReference type="InterPro" id="IPR052107">
    <property type="entry name" value="HEAT6"/>
</dbReference>
<sequence length="127" mass="14501">MSSFVLGSLQDHLHYDFLPFTQCTILFPSSDVLQTRRYEANLMTCLLYDPYLKALYWRIASASTLATMLEGHAYVFLQVVDCCCCCFLMLLFLLLCALLLLLICVVAILLLLFLLLLSLFLLSFLLL</sequence>
<organism evidence="3 4">
    <name type="scientific">Lactuca virosa</name>
    <dbReference type="NCBI Taxonomy" id="75947"/>
    <lineage>
        <taxon>Eukaryota</taxon>
        <taxon>Viridiplantae</taxon>
        <taxon>Streptophyta</taxon>
        <taxon>Embryophyta</taxon>
        <taxon>Tracheophyta</taxon>
        <taxon>Spermatophyta</taxon>
        <taxon>Magnoliopsida</taxon>
        <taxon>eudicotyledons</taxon>
        <taxon>Gunneridae</taxon>
        <taxon>Pentapetalae</taxon>
        <taxon>asterids</taxon>
        <taxon>campanulids</taxon>
        <taxon>Asterales</taxon>
        <taxon>Asteraceae</taxon>
        <taxon>Cichorioideae</taxon>
        <taxon>Cichorieae</taxon>
        <taxon>Lactucinae</taxon>
        <taxon>Lactuca</taxon>
    </lineage>
</organism>
<keyword evidence="4" id="KW-1185">Reference proteome</keyword>
<keyword evidence="1" id="KW-0472">Membrane</keyword>
<feature type="transmembrane region" description="Helical" evidence="1">
    <location>
        <begin position="100"/>
        <end position="126"/>
    </location>
</feature>
<accession>A0AAU9LYY2</accession>
<proteinExistence type="predicted"/>
<gene>
    <name evidence="3" type="ORF">LVIROSA_LOCUS7530</name>
</gene>
<keyword evidence="1" id="KW-1133">Transmembrane helix</keyword>
<dbReference type="Pfam" id="PF13251">
    <property type="entry name" value="DUF4042"/>
    <property type="match status" value="1"/>
</dbReference>
<reference evidence="3 4" key="1">
    <citation type="submission" date="2022-01" db="EMBL/GenBank/DDBJ databases">
        <authorList>
            <person name="Xiong W."/>
            <person name="Schranz E."/>
        </authorList>
    </citation>
    <scope>NUCLEOTIDE SEQUENCE [LARGE SCALE GENOMIC DNA]</scope>
</reference>
<dbReference type="Proteomes" id="UP001157418">
    <property type="component" value="Unassembled WGS sequence"/>
</dbReference>
<dbReference type="PANTHER" id="PTHR13366">
    <property type="entry name" value="MALARIA ANTIGEN-RELATED"/>
    <property type="match status" value="1"/>
</dbReference>
<dbReference type="EMBL" id="CAKMRJ010000767">
    <property type="protein sequence ID" value="CAH1420036.1"/>
    <property type="molecule type" value="Genomic_DNA"/>
</dbReference>